<dbReference type="Proteomes" id="UP000619265">
    <property type="component" value="Unassembled WGS sequence"/>
</dbReference>
<proteinExistence type="predicted"/>
<reference evidence="2" key="2">
    <citation type="submission" date="2020-03" db="EMBL/GenBank/DDBJ databases">
        <title>Walnut 2.0.</title>
        <authorList>
            <person name="Marrano A."/>
            <person name="Britton M."/>
            <person name="Zimin A.V."/>
            <person name="Zaini P.A."/>
            <person name="Workman R."/>
            <person name="Puiu D."/>
            <person name="Bianco L."/>
            <person name="Allen B.J."/>
            <person name="Troggio M."/>
            <person name="Leslie C.A."/>
            <person name="Timp W."/>
            <person name="Dendekar A."/>
            <person name="Salzberg S.L."/>
            <person name="Neale D.B."/>
        </authorList>
    </citation>
    <scope>NUCLEOTIDE SEQUENCE</scope>
    <source>
        <tissue evidence="2">Leaves</tissue>
    </source>
</reference>
<dbReference type="Gramene" id="Jr13_12170_p2">
    <property type="protein sequence ID" value="cds.Jr13_12170_p2"/>
    <property type="gene ID" value="Jr13_12170"/>
</dbReference>
<evidence type="ECO:0000313" key="3">
    <source>
        <dbReference type="Proteomes" id="UP000619265"/>
    </source>
</evidence>
<evidence type="ECO:0000313" key="2">
    <source>
        <dbReference type="EMBL" id="KAF5449296.1"/>
    </source>
</evidence>
<protein>
    <submittedName>
        <fullName evidence="2">Uncharacterized protein</fullName>
    </submittedName>
</protein>
<gene>
    <name evidence="2" type="ORF">F2P56_029760</name>
</gene>
<comment type="caution">
    <text evidence="2">The sequence shown here is derived from an EMBL/GenBank/DDBJ whole genome shotgun (WGS) entry which is preliminary data.</text>
</comment>
<evidence type="ECO:0000256" key="1">
    <source>
        <dbReference type="SAM" id="Phobius"/>
    </source>
</evidence>
<dbReference type="EMBL" id="LIHL02000013">
    <property type="protein sequence ID" value="KAF5449296.1"/>
    <property type="molecule type" value="Genomic_DNA"/>
</dbReference>
<dbReference type="PANTHER" id="PTHR33240">
    <property type="entry name" value="OS08G0508500 PROTEIN"/>
    <property type="match status" value="1"/>
</dbReference>
<keyword evidence="1" id="KW-1133">Transmembrane helix</keyword>
<name>A0A833SY10_JUGRE</name>
<dbReference type="PANTHER" id="PTHR33240:SF15">
    <property type="entry name" value="GAG-PRO-LIKE PROTEIN"/>
    <property type="match status" value="1"/>
</dbReference>
<sequence length="136" mass="15288">MGSITLPVFVGTYPYVATAMTAFLVVRTRLAYNAIIGRLMLNALNAISSTYHLKMKFPTSEVHRPRGIGEVCGEQVLARECYVQELRQGQKEVSMVDSEKHMILLLRLQVMAMKLETKDEDTLKHGEVDEPRAGHP</sequence>
<reference evidence="2" key="1">
    <citation type="submission" date="2015-10" db="EMBL/GenBank/DDBJ databases">
        <authorList>
            <person name="Martinez-Garcia P.J."/>
            <person name="Crepeau M.W."/>
            <person name="Puiu D."/>
            <person name="Gonzalez-Ibeas D."/>
            <person name="Whalen J."/>
            <person name="Stevens K."/>
            <person name="Paul R."/>
            <person name="Butterfield T."/>
            <person name="Britton M."/>
            <person name="Reagan R."/>
            <person name="Chakraborty S."/>
            <person name="Walawage S.L."/>
            <person name="Vasquez-Gross H.A."/>
            <person name="Cardeno C."/>
            <person name="Famula R."/>
            <person name="Pratt K."/>
            <person name="Kuruganti S."/>
            <person name="Aradhya M.K."/>
            <person name="Leslie C.A."/>
            <person name="Dandekar A.M."/>
            <person name="Salzberg S.L."/>
            <person name="Wegrzyn J.L."/>
            <person name="Langley C.H."/>
            <person name="Neale D.B."/>
        </authorList>
    </citation>
    <scope>NUCLEOTIDE SEQUENCE</scope>
    <source>
        <tissue evidence="2">Leaves</tissue>
    </source>
</reference>
<organism evidence="2 3">
    <name type="scientific">Juglans regia</name>
    <name type="common">English walnut</name>
    <dbReference type="NCBI Taxonomy" id="51240"/>
    <lineage>
        <taxon>Eukaryota</taxon>
        <taxon>Viridiplantae</taxon>
        <taxon>Streptophyta</taxon>
        <taxon>Embryophyta</taxon>
        <taxon>Tracheophyta</taxon>
        <taxon>Spermatophyta</taxon>
        <taxon>Magnoliopsida</taxon>
        <taxon>eudicotyledons</taxon>
        <taxon>Gunneridae</taxon>
        <taxon>Pentapetalae</taxon>
        <taxon>rosids</taxon>
        <taxon>fabids</taxon>
        <taxon>Fagales</taxon>
        <taxon>Juglandaceae</taxon>
        <taxon>Juglans</taxon>
    </lineage>
</organism>
<accession>A0A833SY10</accession>
<keyword evidence="1" id="KW-0812">Transmembrane</keyword>
<dbReference type="AlphaFoldDB" id="A0A833SY10"/>
<keyword evidence="1" id="KW-0472">Membrane</keyword>
<feature type="transmembrane region" description="Helical" evidence="1">
    <location>
        <begin position="12"/>
        <end position="32"/>
    </location>
</feature>